<evidence type="ECO:0000259" key="3">
    <source>
        <dbReference type="Pfam" id="PF13472"/>
    </source>
</evidence>
<dbReference type="SUPFAM" id="SSF52266">
    <property type="entry name" value="SGNH hydrolase"/>
    <property type="match status" value="1"/>
</dbReference>
<dbReference type="SUPFAM" id="SSF56219">
    <property type="entry name" value="DNase I-like"/>
    <property type="match status" value="1"/>
</dbReference>
<dbReference type="CDD" id="cd00229">
    <property type="entry name" value="SGNH_hydrolase"/>
    <property type="match status" value="1"/>
</dbReference>
<dbReference type="InterPro" id="IPR036691">
    <property type="entry name" value="Endo/exonu/phosph_ase_sf"/>
</dbReference>
<gene>
    <name evidence="4" type="ORF">XNOV1_A030654</name>
</gene>
<feature type="compositionally biased region" description="Polar residues" evidence="1">
    <location>
        <begin position="60"/>
        <end position="82"/>
    </location>
</feature>
<proteinExistence type="predicted"/>
<dbReference type="EMBL" id="OY660864">
    <property type="protein sequence ID" value="CAJ1048456.1"/>
    <property type="molecule type" value="Genomic_DNA"/>
</dbReference>
<evidence type="ECO:0000259" key="2">
    <source>
        <dbReference type="Pfam" id="PF03372"/>
    </source>
</evidence>
<dbReference type="Gene3D" id="3.40.50.12690">
    <property type="match status" value="1"/>
</dbReference>
<keyword evidence="5" id="KW-1185">Reference proteome</keyword>
<organism evidence="4 5">
    <name type="scientific">Xyrichtys novacula</name>
    <name type="common">Pearly razorfish</name>
    <name type="synonym">Hemipteronotus novacula</name>
    <dbReference type="NCBI Taxonomy" id="13765"/>
    <lineage>
        <taxon>Eukaryota</taxon>
        <taxon>Metazoa</taxon>
        <taxon>Chordata</taxon>
        <taxon>Craniata</taxon>
        <taxon>Vertebrata</taxon>
        <taxon>Euteleostomi</taxon>
        <taxon>Actinopterygii</taxon>
        <taxon>Neopterygii</taxon>
        <taxon>Teleostei</taxon>
        <taxon>Neoteleostei</taxon>
        <taxon>Acanthomorphata</taxon>
        <taxon>Eupercaria</taxon>
        <taxon>Labriformes</taxon>
        <taxon>Labridae</taxon>
        <taxon>Xyrichtys</taxon>
    </lineage>
</organism>
<evidence type="ECO:0000313" key="5">
    <source>
        <dbReference type="Proteomes" id="UP001178508"/>
    </source>
</evidence>
<dbReference type="InterPro" id="IPR005135">
    <property type="entry name" value="Endo/exonuclease/phosphatase"/>
</dbReference>
<dbReference type="PANTHER" id="PTHR33776">
    <property type="entry name" value="ENDO/EXONUCLEASE/PHOSPHATASE DOMAIN-CONTAINING PROTEIN"/>
    <property type="match status" value="1"/>
</dbReference>
<protein>
    <submittedName>
        <fullName evidence="4">LOW QUALITY PROTEIN: uncharacterized protein LOC116399339</fullName>
    </submittedName>
</protein>
<dbReference type="InterPro" id="IPR013830">
    <property type="entry name" value="SGNH_hydro"/>
</dbReference>
<dbReference type="Pfam" id="PF13472">
    <property type="entry name" value="Lipase_GDSL_2"/>
    <property type="match status" value="1"/>
</dbReference>
<accession>A0AAV1EI94</accession>
<feature type="region of interest" description="Disordered" evidence="1">
    <location>
        <begin position="1"/>
        <end position="136"/>
    </location>
</feature>
<name>A0AAV1EI94_XYRNO</name>
<dbReference type="GO" id="GO:0003824">
    <property type="term" value="F:catalytic activity"/>
    <property type="evidence" value="ECO:0007669"/>
    <property type="project" value="InterPro"/>
</dbReference>
<dbReference type="Pfam" id="PF03372">
    <property type="entry name" value="Exo_endo_phos"/>
    <property type="match status" value="1"/>
</dbReference>
<evidence type="ECO:0000256" key="1">
    <source>
        <dbReference type="SAM" id="MobiDB-lite"/>
    </source>
</evidence>
<dbReference type="Proteomes" id="UP001178508">
    <property type="component" value="Chromosome 1"/>
</dbReference>
<feature type="domain" description="Endonuclease/exonuclease/phosphatase" evidence="2">
    <location>
        <begin position="371"/>
        <end position="552"/>
    </location>
</feature>
<dbReference type="AlphaFoldDB" id="A0AAV1EI94"/>
<dbReference type="Gene3D" id="3.60.10.10">
    <property type="entry name" value="Endonuclease/exonuclease/phosphatase"/>
    <property type="match status" value="1"/>
</dbReference>
<evidence type="ECO:0000313" key="4">
    <source>
        <dbReference type="EMBL" id="CAJ1048456.1"/>
    </source>
</evidence>
<feature type="domain" description="SGNH hydrolase-type esterase" evidence="3">
    <location>
        <begin position="159"/>
        <end position="286"/>
    </location>
</feature>
<dbReference type="Gene3D" id="3.40.50.12700">
    <property type="match status" value="1"/>
</dbReference>
<reference evidence="4" key="1">
    <citation type="submission" date="2023-08" db="EMBL/GenBank/DDBJ databases">
        <authorList>
            <person name="Alioto T."/>
            <person name="Alioto T."/>
            <person name="Gomez Garrido J."/>
        </authorList>
    </citation>
    <scope>NUCLEOTIDE SEQUENCE</scope>
</reference>
<dbReference type="PANTHER" id="PTHR33776:SF3">
    <property type="entry name" value="PHD-TYPE DOMAIN-CONTAINING PROTEIN"/>
    <property type="match status" value="1"/>
</dbReference>
<sequence length="574" mass="63089">MGSPAAEALASSNAVDRPASGPGLANSRMPLDARVKKTSALSYGGPRAQPSKGEIPTLAPGSTRSLTSEPEVQQNITRTSCAASRRKLLREAVRRRSVGSVPRAASQNDSIPQRELEPRLRCATSTSPGSGTAPPIAPLFAPTTVIIGDSITRGIRFFNVTTLSFPGATAADIANKIPSLLRSLPSSIRRIIVHIGCNDTARRQSEQTKCDFKRLLNSLKDCGKSFFISGPLPTMTQNCERFSRLLSLNSWTNMLCNAQNVHFIDNFNSFWNRPDYFNSDGIHLNSDPQRTPLELLPAHRPTRPSGSPYPPLKPLQQEITSFKIPTIISHRPLHHPALRSSHHANLRTLPRSSQESSVKLPHPHHLNLALFNTRSLTSKGLILQDFIMDNKLDFLFLTETWHKPLDYFSLNQATPTGYTYIDKPRLEGRGGGIATIHNKDLKIISLSMPTVSSFEHVALKLPGSPPLLIAIIYRPPKPSPDFLTDLSDLLTQLCALSPSVLLLGDFNIHIDNPSCSLAHEFLDILQCFSFTQHCHFPTHNHGHTLDLICSTGLKTSPPPATISISLITYLSKQL</sequence>